<proteinExistence type="inferred from homology"/>
<evidence type="ECO:0000313" key="9">
    <source>
        <dbReference type="Proteomes" id="UP000015354"/>
    </source>
</evidence>
<dbReference type="GO" id="GO:0006886">
    <property type="term" value="P:intracellular protein transport"/>
    <property type="evidence" value="ECO:0007669"/>
    <property type="project" value="UniProtKB-UniRule"/>
</dbReference>
<dbReference type="GO" id="GO:0012505">
    <property type="term" value="C:endomembrane system"/>
    <property type="evidence" value="ECO:0007669"/>
    <property type="project" value="UniProtKB-SubCell"/>
</dbReference>
<dbReference type="Pfam" id="PF01217">
    <property type="entry name" value="Clat_adaptor_s"/>
    <property type="match status" value="2"/>
</dbReference>
<dbReference type="SUPFAM" id="SSF64356">
    <property type="entry name" value="SNARE-like"/>
    <property type="match status" value="2"/>
</dbReference>
<dbReference type="PIRSF" id="PIRSF015588">
    <property type="entry name" value="AP_complex_sigma"/>
    <property type="match status" value="1"/>
</dbReference>
<name>S9UGG2_9TRYP</name>
<protein>
    <recommendedName>
        <fullName evidence="6">AP complex subunit sigma</fullName>
    </recommendedName>
</protein>
<feature type="domain" description="AP complex mu/sigma subunit" evidence="7">
    <location>
        <begin position="111"/>
        <end position="177"/>
    </location>
</feature>
<evidence type="ECO:0000256" key="1">
    <source>
        <dbReference type="ARBA" id="ARBA00004308"/>
    </source>
</evidence>
<dbReference type="EMBL" id="ATMH01005499">
    <property type="protein sequence ID" value="EPY27839.1"/>
    <property type="molecule type" value="Genomic_DNA"/>
</dbReference>
<evidence type="ECO:0000259" key="7">
    <source>
        <dbReference type="Pfam" id="PF01217"/>
    </source>
</evidence>
<keyword evidence="9" id="KW-1185">Reference proteome</keyword>
<feature type="domain" description="AP complex mu/sigma subunit" evidence="7">
    <location>
        <begin position="1"/>
        <end position="73"/>
    </location>
</feature>
<evidence type="ECO:0000256" key="6">
    <source>
        <dbReference type="PIRNR" id="PIRNR015588"/>
    </source>
</evidence>
<dbReference type="InterPro" id="IPR016635">
    <property type="entry name" value="AP_complex_ssu"/>
</dbReference>
<keyword evidence="4 6" id="KW-0653">Protein transport</keyword>
<evidence type="ECO:0000313" key="8">
    <source>
        <dbReference type="EMBL" id="EPY27839.1"/>
    </source>
</evidence>
<gene>
    <name evidence="8" type="ORF">STCU_05499</name>
</gene>
<evidence type="ECO:0000256" key="2">
    <source>
        <dbReference type="ARBA" id="ARBA00006972"/>
    </source>
</evidence>
<accession>S9UGG2</accession>
<evidence type="ECO:0000256" key="4">
    <source>
        <dbReference type="ARBA" id="ARBA00022927"/>
    </source>
</evidence>
<dbReference type="PANTHER" id="PTHR11753">
    <property type="entry name" value="ADAPTOR COMPLEXES SMALL SUBUNIT FAMILY"/>
    <property type="match status" value="1"/>
</dbReference>
<evidence type="ECO:0000256" key="5">
    <source>
        <dbReference type="ARBA" id="ARBA00023136"/>
    </source>
</evidence>
<dbReference type="Proteomes" id="UP000015354">
    <property type="component" value="Unassembled WGS sequence"/>
</dbReference>
<comment type="caution">
    <text evidence="8">The sequence shown here is derived from an EMBL/GenBank/DDBJ whole genome shotgun (WGS) entry which is preliminary data.</text>
</comment>
<dbReference type="InterPro" id="IPR022775">
    <property type="entry name" value="AP_mu_sigma_su"/>
</dbReference>
<keyword evidence="5 6" id="KW-0472">Membrane</keyword>
<dbReference type="InterPro" id="IPR011012">
    <property type="entry name" value="Longin-like_dom_sf"/>
</dbReference>
<dbReference type="Gene3D" id="3.30.450.60">
    <property type="match status" value="1"/>
</dbReference>
<evidence type="ECO:0000256" key="3">
    <source>
        <dbReference type="ARBA" id="ARBA00022448"/>
    </source>
</evidence>
<keyword evidence="3 6" id="KW-0813">Transport</keyword>
<comment type="subcellular location">
    <subcellularLocation>
        <location evidence="1">Endomembrane system</location>
    </subcellularLocation>
</comment>
<comment type="similarity">
    <text evidence="2 6">Belongs to the adaptor complexes small subunit family.</text>
</comment>
<dbReference type="OrthoDB" id="371463at2759"/>
<organism evidence="8 9">
    <name type="scientific">Strigomonas culicis</name>
    <dbReference type="NCBI Taxonomy" id="28005"/>
    <lineage>
        <taxon>Eukaryota</taxon>
        <taxon>Discoba</taxon>
        <taxon>Euglenozoa</taxon>
        <taxon>Kinetoplastea</taxon>
        <taxon>Metakinetoplastina</taxon>
        <taxon>Trypanosomatida</taxon>
        <taxon>Trypanosomatidae</taxon>
        <taxon>Strigomonadinae</taxon>
        <taxon>Strigomonas</taxon>
    </lineage>
</organism>
<reference evidence="8 9" key="1">
    <citation type="journal article" date="2013" name="PLoS ONE">
        <title>Predicting the Proteins of Angomonas deanei, Strigomonas culicis and Their Respective Endosymbionts Reveals New Aspects of the Trypanosomatidae Family.</title>
        <authorList>
            <person name="Motta M.C."/>
            <person name="Martins A.C."/>
            <person name="de Souza S.S."/>
            <person name="Catta-Preta C.M."/>
            <person name="Silva R."/>
            <person name="Klein C.C."/>
            <person name="de Almeida L.G."/>
            <person name="de Lima Cunha O."/>
            <person name="Ciapina L.P."/>
            <person name="Brocchi M."/>
            <person name="Colabardini A.C."/>
            <person name="de Araujo Lima B."/>
            <person name="Machado C.R."/>
            <person name="de Almeida Soares C.M."/>
            <person name="Probst C.M."/>
            <person name="de Menezes C.B."/>
            <person name="Thompson C.E."/>
            <person name="Bartholomeu D.C."/>
            <person name="Gradia D.F."/>
            <person name="Pavoni D.P."/>
            <person name="Grisard E.C."/>
            <person name="Fantinatti-Garboggini F."/>
            <person name="Marchini F.K."/>
            <person name="Rodrigues-Luiz G.F."/>
            <person name="Wagner G."/>
            <person name="Goldman G.H."/>
            <person name="Fietto J.L."/>
            <person name="Elias M.C."/>
            <person name="Goldman M.H."/>
            <person name="Sagot M.F."/>
            <person name="Pereira M."/>
            <person name="Stoco P.H."/>
            <person name="de Mendonca-Neto R.P."/>
            <person name="Teixeira S.M."/>
            <person name="Maciel T.E."/>
            <person name="de Oliveira Mendes T.A."/>
            <person name="Urmenyi T.P."/>
            <person name="de Souza W."/>
            <person name="Schenkman S."/>
            <person name="de Vasconcelos A.T."/>
        </authorList>
    </citation>
    <scope>NUCLEOTIDE SEQUENCE [LARGE SCALE GENOMIC DNA]</scope>
</reference>
<dbReference type="AlphaFoldDB" id="S9UGG2"/>
<sequence length="210" mass="22628">MIKFILLVSRQGKVRLAKFYVPLGSQQKARMLRDICHVALRRGARLSNIVELNGEKYICRRYASLFFIACIDGGRPTAAVHAGADGEPPAAVAAGADDLAAADGGVGGSVSVDNELLAIEVVHHFVEVLDRYFGNVCELDLIFNFHRAYFLLDEVLLAGQLQESSKAAILETARQLDLTAEASEEASVSAERALLSTIQSTFSSPGPSSY</sequence>